<proteinExistence type="inferred from homology"/>
<comment type="similarity">
    <text evidence="1 3">Belongs to the bacterial flagellin family.</text>
</comment>
<evidence type="ECO:0000259" key="5">
    <source>
        <dbReference type="Pfam" id="PF00700"/>
    </source>
</evidence>
<keyword evidence="6" id="KW-0966">Cell projection</keyword>
<dbReference type="KEGG" id="sgi:SGRAN_4089"/>
<dbReference type="Gene3D" id="1.20.1330.10">
    <property type="entry name" value="f41 fragment of flagellin, N-terminal domain"/>
    <property type="match status" value="1"/>
</dbReference>
<dbReference type="SUPFAM" id="SSF64518">
    <property type="entry name" value="Phase 1 flagellin"/>
    <property type="match status" value="1"/>
</dbReference>
<dbReference type="Pfam" id="PF00700">
    <property type="entry name" value="Flagellin_C"/>
    <property type="match status" value="1"/>
</dbReference>
<dbReference type="PRINTS" id="PR00207">
    <property type="entry name" value="FLAGELLIN"/>
</dbReference>
<feature type="domain" description="Flagellin C-terminal" evidence="5">
    <location>
        <begin position="216"/>
        <end position="301"/>
    </location>
</feature>
<comment type="function">
    <text evidence="3">Flagellin is the subunit protein which polymerizes to form the filaments of bacterial flagella.</text>
</comment>
<reference evidence="6 7" key="1">
    <citation type="journal article" date="2016" name="BMC Genomics">
        <title>Genomic analysis of the nitrate-respiring Sphingopyxis granuli (formerly Sphingomonas macrogoltabida) strain TFA.</title>
        <authorList>
            <person name="Garcia-Romero I."/>
            <person name="Perez-Pulido A.J."/>
            <person name="Gonzalez-Flores Y.E."/>
            <person name="Reyes-Ramirez F."/>
            <person name="Santero E."/>
            <person name="Floriano B."/>
        </authorList>
    </citation>
    <scope>NUCLEOTIDE SEQUENCE [LARGE SCALE GENOMIC DNA]</scope>
    <source>
        <strain evidence="6 7">TFA</strain>
    </source>
</reference>
<evidence type="ECO:0000259" key="4">
    <source>
        <dbReference type="Pfam" id="PF00669"/>
    </source>
</evidence>
<keyword evidence="6" id="KW-0282">Flagellum</keyword>
<comment type="subcellular location">
    <subcellularLocation>
        <location evidence="3">Secreted</location>
    </subcellularLocation>
    <subcellularLocation>
        <location evidence="3">Bacterial flagellum</location>
    </subcellularLocation>
</comment>
<evidence type="ECO:0000313" key="7">
    <source>
        <dbReference type="Proteomes" id="UP000058599"/>
    </source>
</evidence>
<evidence type="ECO:0000256" key="3">
    <source>
        <dbReference type="RuleBase" id="RU362073"/>
    </source>
</evidence>
<protein>
    <recommendedName>
        <fullName evidence="3">Flagellin</fullName>
    </recommendedName>
</protein>
<dbReference type="InterPro" id="IPR001029">
    <property type="entry name" value="Flagellin_N"/>
</dbReference>
<organism evidence="6 7">
    <name type="scientific">Sphingopyxis granuli</name>
    <dbReference type="NCBI Taxonomy" id="267128"/>
    <lineage>
        <taxon>Bacteria</taxon>
        <taxon>Pseudomonadati</taxon>
        <taxon>Pseudomonadota</taxon>
        <taxon>Alphaproteobacteria</taxon>
        <taxon>Sphingomonadales</taxon>
        <taxon>Sphingomonadaceae</taxon>
        <taxon>Sphingopyxis</taxon>
    </lineage>
</organism>
<name>A0AA86L4W0_9SPHN</name>
<dbReference type="PANTHER" id="PTHR42792:SF2">
    <property type="entry name" value="FLAGELLIN"/>
    <property type="match status" value="1"/>
</dbReference>
<dbReference type="GO" id="GO:0005576">
    <property type="term" value="C:extracellular region"/>
    <property type="evidence" value="ECO:0007669"/>
    <property type="project" value="UniProtKB-SubCell"/>
</dbReference>
<sequence>MTVINTNVSALRAQNSSRVANQMQATAMERLSSGKRINSAKDDAAGLAIATRMNAASRGMSQAIRNANDGISLAQTADSAAGSVADILVRMRELALQASNGTLGDNDRKALQTEFTALKDQINDVVNRTTFNDNKLFGANPGAGTGAEVITPASFDIQTGLNKTETVTIKLGDLHANALGTGATATATPAAGKSVADIDLSLAASTASKSDAKDALKILDDAIQTVATERANLGAQQNRLDAAVNNLTSGVTNLADSKSRIEDADFSAESTNLAAAGILAQASTAMLAQANQSQQGVMNLLR</sequence>
<dbReference type="InterPro" id="IPR001492">
    <property type="entry name" value="Flagellin"/>
</dbReference>
<dbReference type="GO" id="GO:0009288">
    <property type="term" value="C:bacterial-type flagellum"/>
    <property type="evidence" value="ECO:0007669"/>
    <property type="project" value="UniProtKB-SubCell"/>
</dbReference>
<evidence type="ECO:0000256" key="2">
    <source>
        <dbReference type="ARBA" id="ARBA00023143"/>
    </source>
</evidence>
<dbReference type="PANTHER" id="PTHR42792">
    <property type="entry name" value="FLAGELLIN"/>
    <property type="match status" value="1"/>
</dbReference>
<evidence type="ECO:0000256" key="1">
    <source>
        <dbReference type="ARBA" id="ARBA00005709"/>
    </source>
</evidence>
<keyword evidence="3" id="KW-0964">Secreted</keyword>
<dbReference type="InterPro" id="IPR046358">
    <property type="entry name" value="Flagellin_C"/>
</dbReference>
<gene>
    <name evidence="6" type="primary">fliC2</name>
    <name evidence="6" type="ORF">SGRAN_4089</name>
</gene>
<dbReference type="EMBL" id="CP012199">
    <property type="protein sequence ID" value="AMG76416.1"/>
    <property type="molecule type" value="Genomic_DNA"/>
</dbReference>
<feature type="domain" description="Flagellin N-terminal" evidence="4">
    <location>
        <begin position="4"/>
        <end position="138"/>
    </location>
</feature>
<dbReference type="Proteomes" id="UP000058599">
    <property type="component" value="Chromosome"/>
</dbReference>
<accession>A0AA86L4W0</accession>
<keyword evidence="6" id="KW-0969">Cilium</keyword>
<dbReference type="RefSeq" id="WP_067186516.1">
    <property type="nucleotide sequence ID" value="NZ_CP012199.1"/>
</dbReference>
<dbReference type="GO" id="GO:0005198">
    <property type="term" value="F:structural molecule activity"/>
    <property type="evidence" value="ECO:0007669"/>
    <property type="project" value="UniProtKB-UniRule"/>
</dbReference>
<dbReference type="AlphaFoldDB" id="A0AA86L4W0"/>
<dbReference type="Pfam" id="PF00669">
    <property type="entry name" value="Flagellin_N"/>
    <property type="match status" value="1"/>
</dbReference>
<keyword evidence="7" id="KW-1185">Reference proteome</keyword>
<keyword evidence="2 3" id="KW-0975">Bacterial flagellum</keyword>
<evidence type="ECO:0000313" key="6">
    <source>
        <dbReference type="EMBL" id="AMG76416.1"/>
    </source>
</evidence>